<keyword evidence="2" id="KW-1185">Reference proteome</keyword>
<organism evidence="1 2">
    <name type="scientific">Scortum barcoo</name>
    <name type="common">barcoo grunter</name>
    <dbReference type="NCBI Taxonomy" id="214431"/>
    <lineage>
        <taxon>Eukaryota</taxon>
        <taxon>Metazoa</taxon>
        <taxon>Chordata</taxon>
        <taxon>Craniata</taxon>
        <taxon>Vertebrata</taxon>
        <taxon>Euteleostomi</taxon>
        <taxon>Actinopterygii</taxon>
        <taxon>Neopterygii</taxon>
        <taxon>Teleostei</taxon>
        <taxon>Neoteleostei</taxon>
        <taxon>Acanthomorphata</taxon>
        <taxon>Eupercaria</taxon>
        <taxon>Centrarchiformes</taxon>
        <taxon>Terapontoidei</taxon>
        <taxon>Terapontidae</taxon>
        <taxon>Scortum</taxon>
    </lineage>
</organism>
<sequence length="111" mass="11944">MLERLCLSAGLGTPLRVPTGRAGGSVWGPGRRGSSLSRDAQTSLTPDTSSSSFRGDPEVFPGQLRDIVSSVSWVFPVRPPSDYPLPMQEVVESPGDHMTTTSQQIQHLPQL</sequence>
<gene>
    <name evidence="1" type="ORF">L3Q82_004185</name>
</gene>
<protein>
    <submittedName>
        <fullName evidence="1">Uncharacterized protein</fullName>
    </submittedName>
</protein>
<accession>A0ACB8VIX0</accession>
<name>A0ACB8VIX0_9TELE</name>
<evidence type="ECO:0000313" key="1">
    <source>
        <dbReference type="EMBL" id="KAI3355632.1"/>
    </source>
</evidence>
<reference evidence="1" key="1">
    <citation type="submission" date="2022-04" db="EMBL/GenBank/DDBJ databases">
        <title>Jade perch genome.</title>
        <authorList>
            <person name="Chao B."/>
        </authorList>
    </citation>
    <scope>NUCLEOTIDE SEQUENCE</scope>
    <source>
        <strain evidence="1">CB-2022</strain>
    </source>
</reference>
<comment type="caution">
    <text evidence="1">The sequence shown here is derived from an EMBL/GenBank/DDBJ whole genome shotgun (WGS) entry which is preliminary data.</text>
</comment>
<evidence type="ECO:0000313" key="2">
    <source>
        <dbReference type="Proteomes" id="UP000831701"/>
    </source>
</evidence>
<dbReference type="EMBL" id="CM041550">
    <property type="protein sequence ID" value="KAI3355632.1"/>
    <property type="molecule type" value="Genomic_DNA"/>
</dbReference>
<dbReference type="Proteomes" id="UP000831701">
    <property type="component" value="Chromosome 20"/>
</dbReference>
<proteinExistence type="predicted"/>